<evidence type="ECO:0000313" key="3">
    <source>
        <dbReference type="Proteomes" id="UP000008181"/>
    </source>
</evidence>
<accession>G2RCF0</accession>
<evidence type="ECO:0000256" key="1">
    <source>
        <dbReference type="SAM" id="Phobius"/>
    </source>
</evidence>
<feature type="transmembrane region" description="Helical" evidence="1">
    <location>
        <begin position="243"/>
        <end position="271"/>
    </location>
</feature>
<dbReference type="InterPro" id="IPR009571">
    <property type="entry name" value="SUR7/Rim9-like_fungi"/>
</dbReference>
<dbReference type="InterPro" id="IPR052413">
    <property type="entry name" value="SUR7_domain"/>
</dbReference>
<dbReference type="PANTHER" id="PTHR28019">
    <property type="entry name" value="CELL MEMBRANE PROTEIN YLR413W-RELATED"/>
    <property type="match status" value="1"/>
</dbReference>
<evidence type="ECO:0000313" key="2">
    <source>
        <dbReference type="EMBL" id="AEO70585.1"/>
    </source>
</evidence>
<keyword evidence="3" id="KW-1185">Reference proteome</keyword>
<organism evidence="2 3">
    <name type="scientific">Thermothielavioides terrestris (strain ATCC 38088 / NRRL 8126)</name>
    <name type="common">Thielavia terrestris</name>
    <dbReference type="NCBI Taxonomy" id="578455"/>
    <lineage>
        <taxon>Eukaryota</taxon>
        <taxon>Fungi</taxon>
        <taxon>Dikarya</taxon>
        <taxon>Ascomycota</taxon>
        <taxon>Pezizomycotina</taxon>
        <taxon>Sordariomycetes</taxon>
        <taxon>Sordariomycetidae</taxon>
        <taxon>Sordariales</taxon>
        <taxon>Chaetomiaceae</taxon>
        <taxon>Thermothielavioides</taxon>
        <taxon>Thermothielavioides terrestris</taxon>
    </lineage>
</organism>
<keyword evidence="1" id="KW-1133">Transmembrane helix</keyword>
<feature type="transmembrane region" description="Helical" evidence="1">
    <location>
        <begin position="291"/>
        <end position="312"/>
    </location>
</feature>
<keyword evidence="1" id="KW-0472">Membrane</keyword>
<dbReference type="RefSeq" id="XP_003656921.1">
    <property type="nucleotide sequence ID" value="XM_003656873.1"/>
</dbReference>
<dbReference type="GO" id="GO:0005886">
    <property type="term" value="C:plasma membrane"/>
    <property type="evidence" value="ECO:0007669"/>
    <property type="project" value="InterPro"/>
</dbReference>
<gene>
    <name evidence="2" type="ORF">THITE_2092090</name>
</gene>
<sequence length="353" mass="37358">MAKLIVPQLLSASCFLTAFILMIVAVIAGVKPGFLEDYELLLINTSALGKNISIDAVPNTLLPTRTTAIDCSNAGGFLGQACDSAASAVASASSAVDNAAGDAADKASGIANSVANSLADKLHIPDFYAFYTLKMCEGDFTPSGGRNFTTCHSYRPNHANTIPALLDATLSLDLGPLGRNISLSDIGITQSLKSALEYSNAVLQGAAGLIFLSIAGTILAFVVSVLCLLAYQDNQPRSVARVAFWILTFAGPTAFLLVLGWLVGVITSLVAERRVNDAGAVVGVSAAVGTKWVTLVGAAVALMVVVMLHWGWKLWRARKAKPGMKLRDLWRLRKYSRLDETSHLVFRDSIGPM</sequence>
<name>G2RCF0_THETT</name>
<dbReference type="Proteomes" id="UP000008181">
    <property type="component" value="Chromosome 5"/>
</dbReference>
<dbReference type="GeneID" id="11519580"/>
<dbReference type="OrthoDB" id="4159154at2759"/>
<dbReference type="GO" id="GO:0051285">
    <property type="term" value="C:cell cortex of cell tip"/>
    <property type="evidence" value="ECO:0007669"/>
    <property type="project" value="TreeGrafter"/>
</dbReference>
<dbReference type="PANTHER" id="PTHR28019:SF7">
    <property type="entry name" value="SUR7 PROTEIN"/>
    <property type="match status" value="1"/>
</dbReference>
<dbReference type="HOGENOM" id="CLU_064532_0_0_1"/>
<dbReference type="KEGG" id="ttt:THITE_2092090"/>
<dbReference type="Pfam" id="PF06687">
    <property type="entry name" value="SUR7"/>
    <property type="match status" value="1"/>
</dbReference>
<dbReference type="STRING" id="578455.G2RCF0"/>
<dbReference type="eggNOG" id="ENOG502T5XB">
    <property type="taxonomic scope" value="Eukaryota"/>
</dbReference>
<reference evidence="2 3" key="1">
    <citation type="journal article" date="2011" name="Nat. Biotechnol.">
        <title>Comparative genomic analysis of the thermophilic biomass-degrading fungi Myceliophthora thermophila and Thielavia terrestris.</title>
        <authorList>
            <person name="Berka R.M."/>
            <person name="Grigoriev I.V."/>
            <person name="Otillar R."/>
            <person name="Salamov A."/>
            <person name="Grimwood J."/>
            <person name="Reid I."/>
            <person name="Ishmael N."/>
            <person name="John T."/>
            <person name="Darmond C."/>
            <person name="Moisan M.-C."/>
            <person name="Henrissat B."/>
            <person name="Coutinho P.M."/>
            <person name="Lombard V."/>
            <person name="Natvig D.O."/>
            <person name="Lindquist E."/>
            <person name="Schmutz J."/>
            <person name="Lucas S."/>
            <person name="Harris P."/>
            <person name="Powlowski J."/>
            <person name="Bellemare A."/>
            <person name="Taylor D."/>
            <person name="Butler G."/>
            <person name="de Vries R.P."/>
            <person name="Allijn I.E."/>
            <person name="van den Brink J."/>
            <person name="Ushinsky S."/>
            <person name="Storms R."/>
            <person name="Powell A.J."/>
            <person name="Paulsen I.T."/>
            <person name="Elbourne L.D.H."/>
            <person name="Baker S.E."/>
            <person name="Magnuson J."/>
            <person name="LaBoissiere S."/>
            <person name="Clutterbuck A.J."/>
            <person name="Martinez D."/>
            <person name="Wogulis M."/>
            <person name="de Leon A.L."/>
            <person name="Rey M.W."/>
            <person name="Tsang A."/>
        </authorList>
    </citation>
    <scope>NUCLEOTIDE SEQUENCE [LARGE SCALE GENOMIC DNA]</scope>
    <source>
        <strain evidence="3">ATCC 38088 / NRRL 8126</strain>
    </source>
</reference>
<keyword evidence="1" id="KW-0812">Transmembrane</keyword>
<dbReference type="EMBL" id="CP003013">
    <property type="protein sequence ID" value="AEO70585.1"/>
    <property type="molecule type" value="Genomic_DNA"/>
</dbReference>
<dbReference type="GO" id="GO:0031505">
    <property type="term" value="P:fungal-type cell wall organization"/>
    <property type="evidence" value="ECO:0007669"/>
    <property type="project" value="TreeGrafter"/>
</dbReference>
<dbReference type="AlphaFoldDB" id="G2RCF0"/>
<proteinExistence type="predicted"/>
<protein>
    <submittedName>
        <fullName evidence="2">Uncharacterized protein</fullName>
    </submittedName>
</protein>
<feature type="transmembrane region" description="Helical" evidence="1">
    <location>
        <begin position="209"/>
        <end position="231"/>
    </location>
</feature>